<evidence type="ECO:0000259" key="1">
    <source>
        <dbReference type="PROSITE" id="PS51704"/>
    </source>
</evidence>
<proteinExistence type="predicted"/>
<dbReference type="AlphaFoldDB" id="A0AA96L9H6"/>
<sequence>MTEGNQKIRGIAHRGYPGKAPENTLKSFQWAIDLNFSHLELDVQLSKDGEVIVMHDWTVDRVCGEPGTVRDMTLAELKRLRVGGVEEVPTLEETLELCRGKLIVSIELKQGGDYYAGLEEKVVERVRRLRMTDQVYIISFDQYSVVKVKQLCPEVEVGIILGGNSPFLYHPLQQMGASYLAVPLKYLNEDAVEQCSKHGLQLITWPADNAEQIAKVTPYPDVLVTTNELEIWRDHAIRTGQFWTGK</sequence>
<reference evidence="2 3" key="1">
    <citation type="submission" date="2022-02" db="EMBL/GenBank/DDBJ databases">
        <title>Paenibacillus sp. MBLB1776 Whole Genome Shotgun Sequencing.</title>
        <authorList>
            <person name="Hwang C.Y."/>
            <person name="Cho E.-S."/>
            <person name="Seo M.-J."/>
        </authorList>
    </citation>
    <scope>NUCLEOTIDE SEQUENCE [LARGE SCALE GENOMIC DNA]</scope>
    <source>
        <strain evidence="2 3">MBLB1776</strain>
    </source>
</reference>
<dbReference type="PANTHER" id="PTHR46211:SF14">
    <property type="entry name" value="GLYCEROPHOSPHODIESTER PHOSPHODIESTERASE"/>
    <property type="match status" value="1"/>
</dbReference>
<keyword evidence="3" id="KW-1185">Reference proteome</keyword>
<dbReference type="EMBL" id="CP130318">
    <property type="protein sequence ID" value="WNQ08974.1"/>
    <property type="molecule type" value="Genomic_DNA"/>
</dbReference>
<evidence type="ECO:0000313" key="2">
    <source>
        <dbReference type="EMBL" id="WNQ08974.1"/>
    </source>
</evidence>
<evidence type="ECO:0000313" key="3">
    <source>
        <dbReference type="Proteomes" id="UP001305702"/>
    </source>
</evidence>
<dbReference type="RefSeq" id="WP_315602741.1">
    <property type="nucleotide sequence ID" value="NZ_CP130318.1"/>
</dbReference>
<dbReference type="InterPro" id="IPR017946">
    <property type="entry name" value="PLC-like_Pdiesterase_TIM-brl"/>
</dbReference>
<dbReference type="Proteomes" id="UP001305702">
    <property type="component" value="Chromosome"/>
</dbReference>
<feature type="domain" description="GP-PDE" evidence="1">
    <location>
        <begin position="8"/>
        <end position="236"/>
    </location>
</feature>
<protein>
    <submittedName>
        <fullName evidence="2">Glycerophosphodiester phosphodiesterase family protein</fullName>
    </submittedName>
</protein>
<dbReference type="GO" id="GO:0008081">
    <property type="term" value="F:phosphoric diester hydrolase activity"/>
    <property type="evidence" value="ECO:0007669"/>
    <property type="project" value="InterPro"/>
</dbReference>
<dbReference type="SUPFAM" id="SSF51695">
    <property type="entry name" value="PLC-like phosphodiesterases"/>
    <property type="match status" value="1"/>
</dbReference>
<dbReference type="Gene3D" id="3.20.20.190">
    <property type="entry name" value="Phosphatidylinositol (PI) phosphodiesterase"/>
    <property type="match status" value="1"/>
</dbReference>
<dbReference type="PROSITE" id="PS51704">
    <property type="entry name" value="GP_PDE"/>
    <property type="match status" value="1"/>
</dbReference>
<dbReference type="GO" id="GO:0006629">
    <property type="term" value="P:lipid metabolic process"/>
    <property type="evidence" value="ECO:0007669"/>
    <property type="project" value="InterPro"/>
</dbReference>
<dbReference type="KEGG" id="paun:MJA45_15095"/>
<gene>
    <name evidence="2" type="ORF">MJA45_15095</name>
</gene>
<dbReference type="InterPro" id="IPR030395">
    <property type="entry name" value="GP_PDE_dom"/>
</dbReference>
<dbReference type="Pfam" id="PF03009">
    <property type="entry name" value="GDPD"/>
    <property type="match status" value="1"/>
</dbReference>
<accession>A0AA96L9H6</accession>
<organism evidence="2 3">
    <name type="scientific">Paenibacillus aurantius</name>
    <dbReference type="NCBI Taxonomy" id="2918900"/>
    <lineage>
        <taxon>Bacteria</taxon>
        <taxon>Bacillati</taxon>
        <taxon>Bacillota</taxon>
        <taxon>Bacilli</taxon>
        <taxon>Bacillales</taxon>
        <taxon>Paenibacillaceae</taxon>
        <taxon>Paenibacillus</taxon>
    </lineage>
</organism>
<name>A0AA96L9H6_9BACL</name>
<dbReference type="PANTHER" id="PTHR46211">
    <property type="entry name" value="GLYCEROPHOSPHORYL DIESTER PHOSPHODIESTERASE"/>
    <property type="match status" value="1"/>
</dbReference>